<dbReference type="Proteomes" id="UP000784294">
    <property type="component" value="Unassembled WGS sequence"/>
</dbReference>
<gene>
    <name evidence="2" type="ORF">PXEA_LOCUS13168</name>
</gene>
<evidence type="ECO:0000313" key="2">
    <source>
        <dbReference type="EMBL" id="VEL19728.1"/>
    </source>
</evidence>
<feature type="chain" id="PRO_5019382741" description="Secreted protein" evidence="1">
    <location>
        <begin position="19"/>
        <end position="99"/>
    </location>
</feature>
<evidence type="ECO:0008006" key="4">
    <source>
        <dbReference type="Google" id="ProtNLM"/>
    </source>
</evidence>
<dbReference type="EMBL" id="CAAALY010042963">
    <property type="protein sequence ID" value="VEL19728.1"/>
    <property type="molecule type" value="Genomic_DNA"/>
</dbReference>
<protein>
    <recommendedName>
        <fullName evidence="4">Secreted protein</fullName>
    </recommendedName>
</protein>
<name>A0A448WTA7_9PLAT</name>
<evidence type="ECO:0000256" key="1">
    <source>
        <dbReference type="SAM" id="SignalP"/>
    </source>
</evidence>
<accession>A0A448WTA7</accession>
<reference evidence="2" key="1">
    <citation type="submission" date="2018-11" db="EMBL/GenBank/DDBJ databases">
        <authorList>
            <consortium name="Pathogen Informatics"/>
        </authorList>
    </citation>
    <scope>NUCLEOTIDE SEQUENCE</scope>
</reference>
<evidence type="ECO:0000313" key="3">
    <source>
        <dbReference type="Proteomes" id="UP000784294"/>
    </source>
</evidence>
<sequence>MPFFFVMLLAVLYGAVETGENSRGTPSGHHLLQNPRADGLPYQLSEQVADLGVYEHRWGQSARHGECVGPNFLAIAQHALRINMYVNAETAVNSHNLKH</sequence>
<keyword evidence="3" id="KW-1185">Reference proteome</keyword>
<feature type="signal peptide" evidence="1">
    <location>
        <begin position="1"/>
        <end position="18"/>
    </location>
</feature>
<keyword evidence="1" id="KW-0732">Signal</keyword>
<comment type="caution">
    <text evidence="2">The sequence shown here is derived from an EMBL/GenBank/DDBJ whole genome shotgun (WGS) entry which is preliminary data.</text>
</comment>
<proteinExistence type="predicted"/>
<organism evidence="2 3">
    <name type="scientific">Protopolystoma xenopodis</name>
    <dbReference type="NCBI Taxonomy" id="117903"/>
    <lineage>
        <taxon>Eukaryota</taxon>
        <taxon>Metazoa</taxon>
        <taxon>Spiralia</taxon>
        <taxon>Lophotrochozoa</taxon>
        <taxon>Platyhelminthes</taxon>
        <taxon>Monogenea</taxon>
        <taxon>Polyopisthocotylea</taxon>
        <taxon>Polystomatidea</taxon>
        <taxon>Polystomatidae</taxon>
        <taxon>Protopolystoma</taxon>
    </lineage>
</organism>
<dbReference type="AlphaFoldDB" id="A0A448WTA7"/>